<reference evidence="1" key="1">
    <citation type="submission" date="2020-03" db="EMBL/GenBank/DDBJ databases">
        <title>The deep terrestrial virosphere.</title>
        <authorList>
            <person name="Holmfeldt K."/>
            <person name="Nilsson E."/>
            <person name="Simone D."/>
            <person name="Lopez-Fernandez M."/>
            <person name="Wu X."/>
            <person name="de Brujin I."/>
            <person name="Lundin D."/>
            <person name="Andersson A."/>
            <person name="Bertilsson S."/>
            <person name="Dopson M."/>
        </authorList>
    </citation>
    <scope>NUCLEOTIDE SEQUENCE</scope>
    <source>
        <strain evidence="1">TM448A00204</strain>
        <strain evidence="2">TM448B00128</strain>
    </source>
</reference>
<gene>
    <name evidence="1" type="ORF">TM448A00204_0019</name>
    <name evidence="2" type="ORF">TM448B00128_0049</name>
</gene>
<evidence type="ECO:0000313" key="2">
    <source>
        <dbReference type="EMBL" id="QJH93674.1"/>
    </source>
</evidence>
<dbReference type="EMBL" id="MT143988">
    <property type="protein sequence ID" value="QJA45274.1"/>
    <property type="molecule type" value="Genomic_DNA"/>
</dbReference>
<accession>A0A6H1ZCJ9</accession>
<dbReference type="AlphaFoldDB" id="A0A6H1ZCJ9"/>
<evidence type="ECO:0000313" key="1">
    <source>
        <dbReference type="EMBL" id="QJA45274.1"/>
    </source>
</evidence>
<protein>
    <submittedName>
        <fullName evidence="1">Uncharacterized protein</fullName>
    </submittedName>
</protein>
<name>A0A6H1ZCJ9_9ZZZZ</name>
<organism evidence="1">
    <name type="scientific">viral metagenome</name>
    <dbReference type="NCBI Taxonomy" id="1070528"/>
    <lineage>
        <taxon>unclassified sequences</taxon>
        <taxon>metagenomes</taxon>
        <taxon>organismal metagenomes</taxon>
    </lineage>
</organism>
<sequence>MKYEDLVAIDIAPVLIGDLRKGIAKGEGEKVIYDFGQYHFDTPWIHHGKPKDRDCSRWIHIYFSKFGILPRKCLECWKIVARPKDLKQLFELNKLHSKMALPGKVGVDLRTVGTYKGIYQGFWYCPMGDLEGARELQKEVRRKVRGALSLDTQVILKRGCTELENRFGPSNNWVQTPEHRMLEDILDAVIVVKDVEEANQPGWIKTHVMRFWIEYAHQNGDKTAKDFVTHYPYSLGSVPTVTYDDIVPEIAPAVGGVEDGRV</sequence>
<dbReference type="EMBL" id="MT144590">
    <property type="protein sequence ID" value="QJH93674.1"/>
    <property type="molecule type" value="Genomic_DNA"/>
</dbReference>
<proteinExistence type="predicted"/>